<dbReference type="InterPro" id="IPR002010">
    <property type="entry name" value="T3SS_IM_R"/>
</dbReference>
<comment type="subcellular location">
    <subcellularLocation>
        <location evidence="1">Cell membrane</location>
        <topology evidence="1">Multi-pass membrane protein</topology>
    </subcellularLocation>
</comment>
<organism evidence="9 10">
    <name type="scientific">Maioricimonas rarisocia</name>
    <dbReference type="NCBI Taxonomy" id="2528026"/>
    <lineage>
        <taxon>Bacteria</taxon>
        <taxon>Pseudomonadati</taxon>
        <taxon>Planctomycetota</taxon>
        <taxon>Planctomycetia</taxon>
        <taxon>Planctomycetales</taxon>
        <taxon>Planctomycetaceae</taxon>
        <taxon>Maioricimonas</taxon>
    </lineage>
</organism>
<keyword evidence="9" id="KW-0969">Cilium</keyword>
<evidence type="ECO:0000256" key="2">
    <source>
        <dbReference type="ARBA" id="ARBA00009772"/>
    </source>
</evidence>
<feature type="transmembrane region" description="Helical" evidence="8">
    <location>
        <begin position="141"/>
        <end position="161"/>
    </location>
</feature>
<evidence type="ECO:0000256" key="6">
    <source>
        <dbReference type="ARBA" id="ARBA00023136"/>
    </source>
</evidence>
<dbReference type="EMBL" id="CP036275">
    <property type="protein sequence ID" value="QDU40693.1"/>
    <property type="molecule type" value="Genomic_DNA"/>
</dbReference>
<protein>
    <submittedName>
        <fullName evidence="9">Flagellar biosynthesis protein FliR</fullName>
    </submittedName>
</protein>
<evidence type="ECO:0000313" key="9">
    <source>
        <dbReference type="EMBL" id="QDU40693.1"/>
    </source>
</evidence>
<keyword evidence="6 8" id="KW-0472">Membrane</keyword>
<evidence type="ECO:0000256" key="5">
    <source>
        <dbReference type="ARBA" id="ARBA00022989"/>
    </source>
</evidence>
<evidence type="ECO:0000256" key="7">
    <source>
        <dbReference type="SAM" id="MobiDB-lite"/>
    </source>
</evidence>
<dbReference type="Pfam" id="PF01311">
    <property type="entry name" value="Bac_export_1"/>
    <property type="match status" value="1"/>
</dbReference>
<dbReference type="KEGG" id="mri:Mal4_50510"/>
<name>A0A517ZDY9_9PLAN</name>
<dbReference type="AlphaFoldDB" id="A0A517ZDY9"/>
<feature type="transmembrane region" description="Helical" evidence="8">
    <location>
        <begin position="208"/>
        <end position="228"/>
    </location>
</feature>
<keyword evidence="9" id="KW-0966">Cell projection</keyword>
<keyword evidence="3" id="KW-1003">Cell membrane</keyword>
<dbReference type="PANTHER" id="PTHR30065:SF1">
    <property type="entry name" value="SURFACE PRESENTATION OF ANTIGENS PROTEIN SPAR"/>
    <property type="match status" value="1"/>
</dbReference>
<comment type="similarity">
    <text evidence="2">Belongs to the FliR/MopE/SpaR family.</text>
</comment>
<dbReference type="RefSeq" id="WP_197443789.1">
    <property type="nucleotide sequence ID" value="NZ_CP036275.1"/>
</dbReference>
<keyword evidence="4 8" id="KW-0812">Transmembrane</keyword>
<evidence type="ECO:0000256" key="3">
    <source>
        <dbReference type="ARBA" id="ARBA00022475"/>
    </source>
</evidence>
<dbReference type="PANTHER" id="PTHR30065">
    <property type="entry name" value="FLAGELLAR BIOSYNTHETIC PROTEIN FLIR"/>
    <property type="match status" value="1"/>
</dbReference>
<feature type="transmembrane region" description="Helical" evidence="8">
    <location>
        <begin position="181"/>
        <end position="201"/>
    </location>
</feature>
<evidence type="ECO:0000256" key="8">
    <source>
        <dbReference type="SAM" id="Phobius"/>
    </source>
</evidence>
<keyword evidence="10" id="KW-1185">Reference proteome</keyword>
<accession>A0A517ZDY9</accession>
<proteinExistence type="inferred from homology"/>
<reference evidence="9 10" key="1">
    <citation type="submission" date="2019-02" db="EMBL/GenBank/DDBJ databases">
        <title>Deep-cultivation of Planctomycetes and their phenomic and genomic characterization uncovers novel biology.</title>
        <authorList>
            <person name="Wiegand S."/>
            <person name="Jogler M."/>
            <person name="Boedeker C."/>
            <person name="Pinto D."/>
            <person name="Vollmers J."/>
            <person name="Rivas-Marin E."/>
            <person name="Kohn T."/>
            <person name="Peeters S.H."/>
            <person name="Heuer A."/>
            <person name="Rast P."/>
            <person name="Oberbeckmann S."/>
            <person name="Bunk B."/>
            <person name="Jeske O."/>
            <person name="Meyerdierks A."/>
            <person name="Storesund J.E."/>
            <person name="Kallscheuer N."/>
            <person name="Luecker S."/>
            <person name="Lage O.M."/>
            <person name="Pohl T."/>
            <person name="Merkel B.J."/>
            <person name="Hornburger P."/>
            <person name="Mueller R.-W."/>
            <person name="Bruemmer F."/>
            <person name="Labrenz M."/>
            <person name="Spormann A.M."/>
            <person name="Op den Camp H."/>
            <person name="Overmann J."/>
            <person name="Amann R."/>
            <person name="Jetten M.S.M."/>
            <person name="Mascher T."/>
            <person name="Medema M.H."/>
            <person name="Devos D.P."/>
            <person name="Kaster A.-K."/>
            <person name="Ovreas L."/>
            <person name="Rohde M."/>
            <person name="Galperin M.Y."/>
            <person name="Jogler C."/>
        </authorList>
    </citation>
    <scope>NUCLEOTIDE SEQUENCE [LARGE SCALE GENOMIC DNA]</scope>
    <source>
        <strain evidence="9 10">Mal4</strain>
    </source>
</reference>
<feature type="transmembrane region" description="Helical" evidence="8">
    <location>
        <begin position="290"/>
        <end position="308"/>
    </location>
</feature>
<keyword evidence="5 8" id="KW-1133">Transmembrane helix</keyword>
<sequence>MTSRLFDSIDPTALEALTALALTVGTPLLLATARIAGLVQAAPVTGDRTVPLRTRLALAACLALLVLPVLTAHGRPAEAIAANVGNAGDSGWPATAGDSGGSTRVARSDPGHPAADAPPSGHSTASLAEAALILMLAGEFLLGYLLGTGVRLILAGLQLAGNVIDPQAGLAIGQTWNPLTASQNSLTGSLIVLAGLAAFLLPPFHGDLVLVAALLDSFAAIPVGGAVAVDSVPVLVATWMQQSTSLALRIAAPFLATVSLVTLSAAFLARGSGGMARSGLAIAPRIGVSLVVLGLSLGGAMDAVVISVQDAIGWTLNLLASG</sequence>
<dbReference type="Proteomes" id="UP000320496">
    <property type="component" value="Chromosome"/>
</dbReference>
<gene>
    <name evidence="9" type="ORF">Mal4_50510</name>
</gene>
<evidence type="ECO:0000256" key="1">
    <source>
        <dbReference type="ARBA" id="ARBA00004651"/>
    </source>
</evidence>
<dbReference type="GO" id="GO:0005886">
    <property type="term" value="C:plasma membrane"/>
    <property type="evidence" value="ECO:0007669"/>
    <property type="project" value="UniProtKB-SubCell"/>
</dbReference>
<feature type="region of interest" description="Disordered" evidence="7">
    <location>
        <begin position="91"/>
        <end position="122"/>
    </location>
</feature>
<evidence type="ECO:0000256" key="4">
    <source>
        <dbReference type="ARBA" id="ARBA00022692"/>
    </source>
</evidence>
<dbReference type="GO" id="GO:0006605">
    <property type="term" value="P:protein targeting"/>
    <property type="evidence" value="ECO:0007669"/>
    <property type="project" value="InterPro"/>
</dbReference>
<keyword evidence="9" id="KW-0282">Flagellum</keyword>
<feature type="transmembrane region" description="Helical" evidence="8">
    <location>
        <begin position="57"/>
        <end position="74"/>
    </location>
</feature>
<feature type="transmembrane region" description="Helical" evidence="8">
    <location>
        <begin position="248"/>
        <end position="269"/>
    </location>
</feature>
<evidence type="ECO:0000313" key="10">
    <source>
        <dbReference type="Proteomes" id="UP000320496"/>
    </source>
</evidence>